<sequence>MQHPILIDELPDHTFGDPEAGTIFRDPHTRVVRDDAIAGDRVEQTLTFRSFRQFCR</sequence>
<evidence type="ECO:0000313" key="2">
    <source>
        <dbReference type="Proteomes" id="UP000000576"/>
    </source>
</evidence>
<accession>A0AAI7ZDW1</accession>
<evidence type="ECO:0000313" key="1">
    <source>
        <dbReference type="EMBL" id="AAM35998.1"/>
    </source>
</evidence>
<name>A0AAI7ZDW1_XANAC</name>
<dbReference type="EMBL" id="AE008923">
    <property type="protein sequence ID" value="AAM35998.1"/>
    <property type="molecule type" value="Genomic_DNA"/>
</dbReference>
<organism evidence="1 2">
    <name type="scientific">Xanthomonas axonopodis pv. citri (strain 306)</name>
    <dbReference type="NCBI Taxonomy" id="190486"/>
    <lineage>
        <taxon>Bacteria</taxon>
        <taxon>Pseudomonadati</taxon>
        <taxon>Pseudomonadota</taxon>
        <taxon>Gammaproteobacteria</taxon>
        <taxon>Lysobacterales</taxon>
        <taxon>Lysobacteraceae</taxon>
        <taxon>Xanthomonas</taxon>
    </lineage>
</organism>
<dbReference type="Proteomes" id="UP000000576">
    <property type="component" value="Chromosome"/>
</dbReference>
<protein>
    <submittedName>
        <fullName evidence="1">Uncharacterized protein</fullName>
    </submittedName>
</protein>
<dbReference type="AlphaFoldDB" id="A0AAI7ZDW1"/>
<reference evidence="1 2" key="1">
    <citation type="journal article" date="2002" name="Nature">
        <title>Comparison of the genomes of two Xanthomonas pathogens with differing host specificities.</title>
        <authorList>
            <person name="da Silva A.C."/>
            <person name="Ferro J.A."/>
            <person name="Reinach F.C."/>
            <person name="Farah C.S."/>
            <person name="Furlan L.R."/>
            <person name="Quaggio R.B."/>
            <person name="Monteiro-Vitorello C.B."/>
            <person name="Van Sluys M.A."/>
            <person name="Almeida N.F."/>
            <person name="Alves L.M."/>
            <person name="do Amaral A.M."/>
            <person name="Bertolini M.C."/>
            <person name="Camargo L.E."/>
            <person name="Camarotte G."/>
            <person name="Cannavan F."/>
            <person name="Cardozo J."/>
            <person name="Chambergo F."/>
            <person name="Ciapina L.P."/>
            <person name="Cicarelli R.M."/>
            <person name="Coutinho L.L."/>
            <person name="Cursino-Santos J.R."/>
            <person name="El-Dorry H."/>
            <person name="Faria J.B."/>
            <person name="Ferreira A.J."/>
            <person name="Ferreira R.C."/>
            <person name="Ferro M.I."/>
            <person name="Formighieri E.F."/>
            <person name="Franco M.C."/>
            <person name="Greggio C.C."/>
            <person name="Gruber A."/>
            <person name="Katsuyama A.M."/>
            <person name="Kishi L.T."/>
            <person name="Leite R.P."/>
            <person name="Lemos E.G."/>
            <person name="Lemos M.V."/>
            <person name="Locali E.C."/>
            <person name="Machado M.A."/>
            <person name="Madeira A.M."/>
            <person name="Martinez-Rossi N.M."/>
            <person name="Martins E.C."/>
            <person name="Meidanis J."/>
            <person name="Menck C.F."/>
            <person name="Miyaki C.Y."/>
            <person name="Moon D.H."/>
            <person name="Moreira L.M."/>
            <person name="Novo M.T."/>
            <person name="Okura V.K."/>
            <person name="Oliveira M.C."/>
            <person name="Oliveira V.R."/>
            <person name="Pereira H.A."/>
            <person name="Rossi A."/>
            <person name="Sena J.A."/>
            <person name="Silva C."/>
            <person name="de Souza R.F."/>
            <person name="Spinola L.A."/>
            <person name="Takita M.A."/>
            <person name="Tamura R.E."/>
            <person name="Teixeira E.C."/>
            <person name="Tezza R.I."/>
            <person name="Trindade dos Santos M."/>
            <person name="Truffi D."/>
            <person name="Tsai S.M."/>
            <person name="White F.F."/>
            <person name="Setubal J.C."/>
            <person name="Kitajima J.P."/>
        </authorList>
    </citation>
    <scope>NUCLEOTIDE SEQUENCE [LARGE SCALE GENOMIC DNA]</scope>
    <source>
        <strain evidence="1 2">306</strain>
    </source>
</reference>
<gene>
    <name evidence="1" type="ordered locus">XAC1125</name>
</gene>
<dbReference type="KEGG" id="xac:XAC1125"/>
<proteinExistence type="predicted"/>